<reference evidence="1 2" key="1">
    <citation type="submission" date="2021-06" db="EMBL/GenBank/DDBJ databases">
        <title>Caerostris extrusa draft genome.</title>
        <authorList>
            <person name="Kono N."/>
            <person name="Arakawa K."/>
        </authorList>
    </citation>
    <scope>NUCLEOTIDE SEQUENCE [LARGE SCALE GENOMIC DNA]</scope>
</reference>
<accession>A0AAV4UA27</accession>
<sequence>MYQSKITHRNHKKNSTICYFPYVPHDQSPLAHFPPMTSSLWQNLLSEGQIVHFCHYSIRDRMKLFTSSVTGTFTFHRPLATLAGIGLDGAAVKLMPAPFFEIQQATGISLAPTPYSYSTSLVFLTTPGGHSILQERRCDLTAEDAWQPIINLTGQAGHVDYCIQPAGTL</sequence>
<evidence type="ECO:0000313" key="2">
    <source>
        <dbReference type="Proteomes" id="UP001054945"/>
    </source>
</evidence>
<proteinExistence type="predicted"/>
<name>A0AAV4UA27_CAEEX</name>
<keyword evidence="2" id="KW-1185">Reference proteome</keyword>
<protein>
    <submittedName>
        <fullName evidence="1">Uncharacterized protein</fullName>
    </submittedName>
</protein>
<dbReference type="EMBL" id="BPLR01012535">
    <property type="protein sequence ID" value="GIY54629.1"/>
    <property type="molecule type" value="Genomic_DNA"/>
</dbReference>
<evidence type="ECO:0000313" key="1">
    <source>
        <dbReference type="EMBL" id="GIY54629.1"/>
    </source>
</evidence>
<gene>
    <name evidence="1" type="ORF">CEXT_692991</name>
</gene>
<comment type="caution">
    <text evidence="1">The sequence shown here is derived from an EMBL/GenBank/DDBJ whole genome shotgun (WGS) entry which is preliminary data.</text>
</comment>
<dbReference type="AlphaFoldDB" id="A0AAV4UA27"/>
<organism evidence="1 2">
    <name type="scientific">Caerostris extrusa</name>
    <name type="common">Bark spider</name>
    <name type="synonym">Caerostris bankana</name>
    <dbReference type="NCBI Taxonomy" id="172846"/>
    <lineage>
        <taxon>Eukaryota</taxon>
        <taxon>Metazoa</taxon>
        <taxon>Ecdysozoa</taxon>
        <taxon>Arthropoda</taxon>
        <taxon>Chelicerata</taxon>
        <taxon>Arachnida</taxon>
        <taxon>Araneae</taxon>
        <taxon>Araneomorphae</taxon>
        <taxon>Entelegynae</taxon>
        <taxon>Araneoidea</taxon>
        <taxon>Araneidae</taxon>
        <taxon>Caerostris</taxon>
    </lineage>
</organism>
<dbReference type="Proteomes" id="UP001054945">
    <property type="component" value="Unassembled WGS sequence"/>
</dbReference>